<accession>A0A1M2W0X4</accession>
<feature type="region of interest" description="Disordered" evidence="1">
    <location>
        <begin position="140"/>
        <end position="160"/>
    </location>
</feature>
<gene>
    <name evidence="2" type="ORF">TRAPUB_10014</name>
</gene>
<protein>
    <submittedName>
        <fullName evidence="2">Uncharacterized protein</fullName>
    </submittedName>
</protein>
<proteinExistence type="predicted"/>
<sequence>MLRDEVSELDLVGPTLQGLLDRPANLPDPDNKFGGIVHGLLPACLLNVDAMSGRGGPICNRKIESNSLAAVLILTALPGTVPVGQPIIEHRFFVVSQKLAEGGELEQASVEARNAGSSLSSAAASAADAVATFAQGRARAFGTTEEESGASEEVRASGDETVSTLPIMIKESALPEHTQSPADVEEEEDRAAVHTAYVDVPPVVIGRGKEGVEAAQNCVADLEGDKTSPPDDAQKSADSDAVAHALKEEIGGEAQARPAPSPPLHQGL</sequence>
<dbReference type="STRING" id="154538.A0A1M2W0X4"/>
<dbReference type="Proteomes" id="UP000184267">
    <property type="component" value="Unassembled WGS sequence"/>
</dbReference>
<feature type="region of interest" description="Disordered" evidence="1">
    <location>
        <begin position="171"/>
        <end position="190"/>
    </location>
</feature>
<dbReference type="OrthoDB" id="192608at2759"/>
<feature type="region of interest" description="Disordered" evidence="1">
    <location>
        <begin position="222"/>
        <end position="268"/>
    </location>
</feature>
<feature type="compositionally biased region" description="Basic and acidic residues" evidence="1">
    <location>
        <begin position="223"/>
        <end position="238"/>
    </location>
</feature>
<organism evidence="2 3">
    <name type="scientific">Trametes pubescens</name>
    <name type="common">White-rot fungus</name>
    <dbReference type="NCBI Taxonomy" id="154538"/>
    <lineage>
        <taxon>Eukaryota</taxon>
        <taxon>Fungi</taxon>
        <taxon>Dikarya</taxon>
        <taxon>Basidiomycota</taxon>
        <taxon>Agaricomycotina</taxon>
        <taxon>Agaricomycetes</taxon>
        <taxon>Polyporales</taxon>
        <taxon>Polyporaceae</taxon>
        <taxon>Trametes</taxon>
    </lineage>
</organism>
<reference evidence="2 3" key="1">
    <citation type="submission" date="2016-10" db="EMBL/GenBank/DDBJ databases">
        <title>Genome sequence of the basidiomycete white-rot fungus Trametes pubescens.</title>
        <authorList>
            <person name="Makela M.R."/>
            <person name="Granchi Z."/>
            <person name="Peng M."/>
            <person name="De Vries R.P."/>
            <person name="Grigoriev I."/>
            <person name="Riley R."/>
            <person name="Hilden K."/>
        </authorList>
    </citation>
    <scope>NUCLEOTIDE SEQUENCE [LARGE SCALE GENOMIC DNA]</scope>
    <source>
        <strain evidence="2 3">FBCC735</strain>
    </source>
</reference>
<comment type="caution">
    <text evidence="2">The sequence shown here is derived from an EMBL/GenBank/DDBJ whole genome shotgun (WGS) entry which is preliminary data.</text>
</comment>
<name>A0A1M2W0X4_TRAPU</name>
<keyword evidence="3" id="KW-1185">Reference proteome</keyword>
<feature type="compositionally biased region" description="Pro residues" evidence="1">
    <location>
        <begin position="259"/>
        <end position="268"/>
    </location>
</feature>
<dbReference type="AlphaFoldDB" id="A0A1M2W0X4"/>
<evidence type="ECO:0000313" key="2">
    <source>
        <dbReference type="EMBL" id="OJT13443.1"/>
    </source>
</evidence>
<evidence type="ECO:0000313" key="3">
    <source>
        <dbReference type="Proteomes" id="UP000184267"/>
    </source>
</evidence>
<evidence type="ECO:0000256" key="1">
    <source>
        <dbReference type="SAM" id="MobiDB-lite"/>
    </source>
</evidence>
<dbReference type="EMBL" id="MNAD01000408">
    <property type="protein sequence ID" value="OJT13443.1"/>
    <property type="molecule type" value="Genomic_DNA"/>
</dbReference>